<organism evidence="2 3">
    <name type="scientific">Streptomyces anandii</name>
    <dbReference type="NCBI Taxonomy" id="285454"/>
    <lineage>
        <taxon>Bacteria</taxon>
        <taxon>Bacillati</taxon>
        <taxon>Actinomycetota</taxon>
        <taxon>Actinomycetes</taxon>
        <taxon>Kitasatosporales</taxon>
        <taxon>Streptomycetaceae</taxon>
        <taxon>Streptomyces</taxon>
    </lineage>
</organism>
<proteinExistence type="predicted"/>
<feature type="region of interest" description="Disordered" evidence="1">
    <location>
        <begin position="51"/>
        <end position="72"/>
    </location>
</feature>
<dbReference type="GO" id="GO:0008168">
    <property type="term" value="F:methyltransferase activity"/>
    <property type="evidence" value="ECO:0007669"/>
    <property type="project" value="UniProtKB-KW"/>
</dbReference>
<evidence type="ECO:0000256" key="1">
    <source>
        <dbReference type="SAM" id="MobiDB-lite"/>
    </source>
</evidence>
<dbReference type="Pfam" id="PF04672">
    <property type="entry name" value="Methyltransf_19"/>
    <property type="match status" value="1"/>
</dbReference>
<gene>
    <name evidence="2" type="ORF">ACFW88_35035</name>
</gene>
<comment type="caution">
    <text evidence="2">The sequence shown here is derived from an EMBL/GenBank/DDBJ whole genome shotgun (WGS) entry which is preliminary data.</text>
</comment>
<dbReference type="InterPro" id="IPR006764">
    <property type="entry name" value="SAM_dep_MeTrfase_SAV2177_type"/>
</dbReference>
<keyword evidence="2" id="KW-0489">Methyltransferase</keyword>
<feature type="non-terminal residue" evidence="2">
    <location>
        <position position="1"/>
    </location>
</feature>
<dbReference type="EMBL" id="JBHYTS010000105">
    <property type="protein sequence ID" value="MFE1755694.1"/>
    <property type="molecule type" value="Genomic_DNA"/>
</dbReference>
<dbReference type="GO" id="GO:0032259">
    <property type="term" value="P:methylation"/>
    <property type="evidence" value="ECO:0007669"/>
    <property type="project" value="UniProtKB-KW"/>
</dbReference>
<dbReference type="InterPro" id="IPR029063">
    <property type="entry name" value="SAM-dependent_MTases_sf"/>
</dbReference>
<accession>A0ABW6HGD6</accession>
<dbReference type="Proteomes" id="UP001599756">
    <property type="component" value="Unassembled WGS sequence"/>
</dbReference>
<name>A0ABW6HGD6_9ACTN</name>
<keyword evidence="2" id="KW-0808">Transferase</keyword>
<sequence>REESRAGTEKLRAAGVTLGLRSRVEFAGFFVGLELVDRGVVVPHLWHPELGEPVAGQDDGVIPGYGAEARKP</sequence>
<dbReference type="EC" id="2.1.1.-" evidence="2"/>
<dbReference type="RefSeq" id="WP_381843391.1">
    <property type="nucleotide sequence ID" value="NZ_JBHYTS010000105.1"/>
</dbReference>
<reference evidence="2 3" key="1">
    <citation type="submission" date="2024-09" db="EMBL/GenBank/DDBJ databases">
        <title>The Natural Products Discovery Center: Release of the First 8490 Sequenced Strains for Exploring Actinobacteria Biosynthetic Diversity.</title>
        <authorList>
            <person name="Kalkreuter E."/>
            <person name="Kautsar S.A."/>
            <person name="Yang D."/>
            <person name="Bader C.D."/>
            <person name="Teijaro C.N."/>
            <person name="Fluegel L."/>
            <person name="Davis C.M."/>
            <person name="Simpson J.R."/>
            <person name="Lauterbach L."/>
            <person name="Steele A.D."/>
            <person name="Gui C."/>
            <person name="Meng S."/>
            <person name="Li G."/>
            <person name="Viehrig K."/>
            <person name="Ye F."/>
            <person name="Su P."/>
            <person name="Kiefer A.F."/>
            <person name="Nichols A."/>
            <person name="Cepeda A.J."/>
            <person name="Yan W."/>
            <person name="Fan B."/>
            <person name="Jiang Y."/>
            <person name="Adhikari A."/>
            <person name="Zheng C.-J."/>
            <person name="Schuster L."/>
            <person name="Cowan T.M."/>
            <person name="Smanski M.J."/>
            <person name="Chevrette M.G."/>
            <person name="De Carvalho L.P.S."/>
            <person name="Shen B."/>
        </authorList>
    </citation>
    <scope>NUCLEOTIDE SEQUENCE [LARGE SCALE GENOMIC DNA]</scope>
    <source>
        <strain evidence="2 3">NPDC059500</strain>
    </source>
</reference>
<evidence type="ECO:0000313" key="2">
    <source>
        <dbReference type="EMBL" id="MFE1755694.1"/>
    </source>
</evidence>
<protein>
    <submittedName>
        <fullName evidence="2">SAM-dependent methyltransferase</fullName>
        <ecNumber evidence="2">2.1.1.-</ecNumber>
    </submittedName>
</protein>
<dbReference type="Gene3D" id="3.40.50.150">
    <property type="entry name" value="Vaccinia Virus protein VP39"/>
    <property type="match status" value="1"/>
</dbReference>
<evidence type="ECO:0000313" key="3">
    <source>
        <dbReference type="Proteomes" id="UP001599756"/>
    </source>
</evidence>
<keyword evidence="3" id="KW-1185">Reference proteome</keyword>